<gene>
    <name evidence="2" type="ORF">NEMVEDRAFT_v1g214612</name>
</gene>
<protein>
    <submittedName>
        <fullName evidence="2">Uncharacterized protein</fullName>
    </submittedName>
</protein>
<dbReference type="HOGENOM" id="CLU_644523_0_0_1"/>
<dbReference type="InParanoid" id="A7SMN8"/>
<dbReference type="PhylomeDB" id="A7SMN8"/>
<evidence type="ECO:0000313" key="2">
    <source>
        <dbReference type="EMBL" id="EDO35003.1"/>
    </source>
</evidence>
<dbReference type="AlphaFoldDB" id="A7SMN8"/>
<feature type="region of interest" description="Disordered" evidence="1">
    <location>
        <begin position="33"/>
        <end position="92"/>
    </location>
</feature>
<evidence type="ECO:0000256" key="1">
    <source>
        <dbReference type="SAM" id="MobiDB-lite"/>
    </source>
</evidence>
<evidence type="ECO:0000313" key="3">
    <source>
        <dbReference type="Proteomes" id="UP000001593"/>
    </source>
</evidence>
<organism evidence="2 3">
    <name type="scientific">Nematostella vectensis</name>
    <name type="common">Starlet sea anemone</name>
    <dbReference type="NCBI Taxonomy" id="45351"/>
    <lineage>
        <taxon>Eukaryota</taxon>
        <taxon>Metazoa</taxon>
        <taxon>Cnidaria</taxon>
        <taxon>Anthozoa</taxon>
        <taxon>Hexacorallia</taxon>
        <taxon>Actiniaria</taxon>
        <taxon>Edwardsiidae</taxon>
        <taxon>Nematostella</taxon>
    </lineage>
</organism>
<reference evidence="2 3" key="1">
    <citation type="journal article" date="2007" name="Science">
        <title>Sea anemone genome reveals ancestral eumetazoan gene repertoire and genomic organization.</title>
        <authorList>
            <person name="Putnam N.H."/>
            <person name="Srivastava M."/>
            <person name="Hellsten U."/>
            <person name="Dirks B."/>
            <person name="Chapman J."/>
            <person name="Salamov A."/>
            <person name="Terry A."/>
            <person name="Shapiro H."/>
            <person name="Lindquist E."/>
            <person name="Kapitonov V.V."/>
            <person name="Jurka J."/>
            <person name="Genikhovich G."/>
            <person name="Grigoriev I.V."/>
            <person name="Lucas S.M."/>
            <person name="Steele R.E."/>
            <person name="Finnerty J.R."/>
            <person name="Technau U."/>
            <person name="Martindale M.Q."/>
            <person name="Rokhsar D.S."/>
        </authorList>
    </citation>
    <scope>NUCLEOTIDE SEQUENCE [LARGE SCALE GENOMIC DNA]</scope>
    <source>
        <strain evidence="3">CH2 X CH6</strain>
    </source>
</reference>
<dbReference type="Proteomes" id="UP000001593">
    <property type="component" value="Unassembled WGS sequence"/>
</dbReference>
<sequence length="426" mass="47680">MTSRKWPSTEVNQDVVDIARGLYESRVIVRRPPSAAQRDAYRTSYRGPPKVPNERKARPFSAKARISTEKVDIQTAESPSRPPWRPFSGQASLSRVSAPSKETIFTAHCTEEKNNIEEFTVPDVYKNRTLPESLSPLKKWLTDAEDIPITWSQAYSPDSNFVFLPCLKIMDKDVDNLAPVPPPQDSMAPLPFTPVITPPRRPYYGSSGDPAMGQVETLLWVKWRPCYGSSGDPAMGLVETLLWVKWRPCYGSSGDPAMGQVETLLWVKWRPCYGSSGDPAMGLVETLLWWRPCYGSSGDPAMGLVETLLWVWWRPCYGSSGDPAMGLVETLLWVKWRPCYGSSGDPAMGLVETLLWVKWRPCYGSGGDPAMGLVETLLWVKWRPCYGFSGDPAMGQVETLLWVKWRPCYGSSGDPAMGLVETLLWV</sequence>
<name>A7SMN8_NEMVE</name>
<dbReference type="EMBL" id="DS469711">
    <property type="protein sequence ID" value="EDO35003.1"/>
    <property type="molecule type" value="Genomic_DNA"/>
</dbReference>
<accession>A7SMN8</accession>
<keyword evidence="3" id="KW-1185">Reference proteome</keyword>
<proteinExistence type="predicted"/>